<feature type="region of interest" description="Disordered" evidence="1">
    <location>
        <begin position="60"/>
        <end position="88"/>
    </location>
</feature>
<dbReference type="AlphaFoldDB" id="A0A9P3GPP6"/>
<name>A0A9P3GPP6_9APHY</name>
<gene>
    <name evidence="2" type="ORF">PsYK624_157160</name>
</gene>
<organism evidence="2 3">
    <name type="scientific">Phanerochaete sordida</name>
    <dbReference type="NCBI Taxonomy" id="48140"/>
    <lineage>
        <taxon>Eukaryota</taxon>
        <taxon>Fungi</taxon>
        <taxon>Dikarya</taxon>
        <taxon>Basidiomycota</taxon>
        <taxon>Agaricomycotina</taxon>
        <taxon>Agaricomycetes</taxon>
        <taxon>Polyporales</taxon>
        <taxon>Phanerochaetaceae</taxon>
        <taxon>Phanerochaete</taxon>
    </lineage>
</organism>
<accession>A0A9P3GPP6</accession>
<keyword evidence="3" id="KW-1185">Reference proteome</keyword>
<dbReference type="EMBL" id="BPQB01000110">
    <property type="protein sequence ID" value="GJE99452.1"/>
    <property type="molecule type" value="Genomic_DNA"/>
</dbReference>
<dbReference type="Proteomes" id="UP000703269">
    <property type="component" value="Unassembled WGS sequence"/>
</dbReference>
<sequence length="502" mass="54889">MPLGEDLSQRLVSVVHNDSQPKTYAADPRAEASGSVPTLTFPFELVDTVLENLHPSEHAPVHAKAVSAGWRSRSESSSTEDPSQTSPKRDLLACSSVCRLWNGAARAHLFRDVVFVVHSPHARKAYKTFADFDRFLQGFPVAAAAIRSLRLDLPDQYKGRAPQEVSARDLASFLARMPRIERLHLRNVHLTRAPTSSAGACALGPQFALAELKIEYNDGSEPNQVVVDDTEAMLMSGLFSRADTLHLSSYSVREVPDHPPEEPPCAVAVDRLVVERAYSGSSLFTTLRGTQSLEHLRALEIAIVADPGSASDMLKNPRFTELVAPQLEHITVRLQRVQAACGTAALDVSSFTQLRTLTLGIALNDNAHVGARALQHVLRSYPLPQLSRALHPHLRMLKLRVALDPPPNPFSAPPHPFSASLTAAATRRRQARVPPESWMATLRPGLDEVDRRLVDTVERCGLAAVVVECEARADAHAGELVPQMFPVLHGLGQLDLRVVILD</sequence>
<comment type="caution">
    <text evidence="2">The sequence shown here is derived from an EMBL/GenBank/DDBJ whole genome shotgun (WGS) entry which is preliminary data.</text>
</comment>
<evidence type="ECO:0000313" key="3">
    <source>
        <dbReference type="Proteomes" id="UP000703269"/>
    </source>
</evidence>
<reference evidence="2 3" key="1">
    <citation type="submission" date="2021-08" db="EMBL/GenBank/DDBJ databases">
        <title>Draft Genome Sequence of Phanerochaete sordida strain YK-624.</title>
        <authorList>
            <person name="Mori T."/>
            <person name="Dohra H."/>
            <person name="Suzuki T."/>
            <person name="Kawagishi H."/>
            <person name="Hirai H."/>
        </authorList>
    </citation>
    <scope>NUCLEOTIDE SEQUENCE [LARGE SCALE GENOMIC DNA]</scope>
    <source>
        <strain evidence="2 3">YK-624</strain>
    </source>
</reference>
<evidence type="ECO:0000313" key="2">
    <source>
        <dbReference type="EMBL" id="GJE99452.1"/>
    </source>
</evidence>
<proteinExistence type="predicted"/>
<dbReference type="OrthoDB" id="10506328at2759"/>
<evidence type="ECO:0000256" key="1">
    <source>
        <dbReference type="SAM" id="MobiDB-lite"/>
    </source>
</evidence>
<feature type="compositionally biased region" description="Low complexity" evidence="1">
    <location>
        <begin position="75"/>
        <end position="86"/>
    </location>
</feature>
<protein>
    <recommendedName>
        <fullName evidence="4">F-box domain-containing protein</fullName>
    </recommendedName>
</protein>
<evidence type="ECO:0008006" key="4">
    <source>
        <dbReference type="Google" id="ProtNLM"/>
    </source>
</evidence>